<evidence type="ECO:0000256" key="4">
    <source>
        <dbReference type="ARBA" id="ARBA00023002"/>
    </source>
</evidence>
<feature type="domain" description="Plastocyanin-like" evidence="8">
    <location>
        <begin position="385"/>
        <end position="497"/>
    </location>
</feature>
<evidence type="ECO:0000259" key="9">
    <source>
        <dbReference type="Pfam" id="PF07732"/>
    </source>
</evidence>
<keyword evidence="6" id="KW-0325">Glycoprotein</keyword>
<sequence>MGKCEFDSADSPKCWGDFNINTDYNETIPETNVTREYWLEATNHTGSADGIDHLIHSINGTVPGPTIHADWGDWVVVHVTNKLANNGTSIHWHGIRQLLTSQEDGVVFITQCPTAPGDSITYMWRATHQYALQAWNGVFGGIVINGPATTPHDEDKGILFLNDWHHTTTDALWQIAETPGLPPPAANALINSTNIYTNKTSGDMTGARFETTFTSAAHHRLRVINGAIDSHFKFSIDGHNMTVIANDLVAIEPFTTAVLSVGIGQRYDIIVEANQAVGDYWTRAAIDTFYSATNEMQDNILGVVRYDPSSTADPESTAYAWTDDCVDEDMDNLVPHLQIDAGASSVIKAFDVALDFSTGVTRWTINGTSFRSGWEEPTLEQAMDDVAVFEDAQQVVRFEVVDEWVYFVIESTLAITQPVHLHGHDFFVLAQEAGATYDVATVNLTTTNLTRRDVAMLPAAGYLVIGFRLDNPDVWLMHCHIGWHASEGFALQIIERSSEIEATVDRQKLSDQCSTWDNYVSSSNIEQEDPGI</sequence>
<dbReference type="Proteomes" id="UP000758603">
    <property type="component" value="Unassembled WGS sequence"/>
</dbReference>
<evidence type="ECO:0000256" key="5">
    <source>
        <dbReference type="ARBA" id="ARBA00023008"/>
    </source>
</evidence>
<dbReference type="InterPro" id="IPR011706">
    <property type="entry name" value="Cu-oxidase_C"/>
</dbReference>
<dbReference type="FunFam" id="2.60.40.420:FF:000038">
    <property type="entry name" value="Extracellular dihydrogeodin oxidase/laccase"/>
    <property type="match status" value="1"/>
</dbReference>
<dbReference type="EMBL" id="JAGPXC010000008">
    <property type="protein sequence ID" value="KAH6648191.1"/>
    <property type="molecule type" value="Genomic_DNA"/>
</dbReference>
<dbReference type="Pfam" id="PF07731">
    <property type="entry name" value="Cu-oxidase_2"/>
    <property type="match status" value="1"/>
</dbReference>
<organism evidence="10 11">
    <name type="scientific">Truncatella angustata</name>
    <dbReference type="NCBI Taxonomy" id="152316"/>
    <lineage>
        <taxon>Eukaryota</taxon>
        <taxon>Fungi</taxon>
        <taxon>Dikarya</taxon>
        <taxon>Ascomycota</taxon>
        <taxon>Pezizomycotina</taxon>
        <taxon>Sordariomycetes</taxon>
        <taxon>Xylariomycetidae</taxon>
        <taxon>Amphisphaeriales</taxon>
        <taxon>Sporocadaceae</taxon>
        <taxon>Truncatella</taxon>
    </lineage>
</organism>
<keyword evidence="4" id="KW-0560">Oxidoreductase</keyword>
<feature type="domain" description="Plastocyanin-like" evidence="7">
    <location>
        <begin position="158"/>
        <end position="307"/>
    </location>
</feature>
<dbReference type="OrthoDB" id="2121828at2759"/>
<dbReference type="Gene3D" id="2.60.40.420">
    <property type="entry name" value="Cupredoxins - blue copper proteins"/>
    <property type="match status" value="3"/>
</dbReference>
<evidence type="ECO:0000256" key="2">
    <source>
        <dbReference type="ARBA" id="ARBA00022723"/>
    </source>
</evidence>
<evidence type="ECO:0000259" key="7">
    <source>
        <dbReference type="Pfam" id="PF00394"/>
    </source>
</evidence>
<name>A0A9P8UE13_9PEZI</name>
<dbReference type="CDD" id="cd13901">
    <property type="entry name" value="CuRO_3_MaLCC_like"/>
    <property type="match status" value="1"/>
</dbReference>
<keyword evidence="11" id="KW-1185">Reference proteome</keyword>
<proteinExistence type="inferred from homology"/>
<dbReference type="RefSeq" id="XP_045954703.1">
    <property type="nucleotide sequence ID" value="XM_046109294.1"/>
</dbReference>
<dbReference type="GO" id="GO:0005507">
    <property type="term" value="F:copper ion binding"/>
    <property type="evidence" value="ECO:0007669"/>
    <property type="project" value="InterPro"/>
</dbReference>
<dbReference type="AlphaFoldDB" id="A0A9P8UE13"/>
<dbReference type="InterPro" id="IPR001117">
    <property type="entry name" value="Cu-oxidase_2nd"/>
</dbReference>
<dbReference type="Pfam" id="PF07732">
    <property type="entry name" value="Cu-oxidase_3"/>
    <property type="match status" value="1"/>
</dbReference>
<keyword evidence="5" id="KW-0186">Copper</keyword>
<evidence type="ECO:0000256" key="6">
    <source>
        <dbReference type="ARBA" id="ARBA00023180"/>
    </source>
</evidence>
<dbReference type="PANTHER" id="PTHR11709">
    <property type="entry name" value="MULTI-COPPER OXIDASE"/>
    <property type="match status" value="1"/>
</dbReference>
<comment type="caution">
    <text evidence="10">The sequence shown here is derived from an EMBL/GenBank/DDBJ whole genome shotgun (WGS) entry which is preliminary data.</text>
</comment>
<dbReference type="GeneID" id="70138185"/>
<evidence type="ECO:0000259" key="8">
    <source>
        <dbReference type="Pfam" id="PF07731"/>
    </source>
</evidence>
<dbReference type="InterPro" id="IPR045087">
    <property type="entry name" value="Cu-oxidase_fam"/>
</dbReference>
<feature type="domain" description="Plastocyanin-like" evidence="9">
    <location>
        <begin position="53"/>
        <end position="146"/>
    </location>
</feature>
<protein>
    <submittedName>
        <fullName evidence="10">Multicopper oxidase</fullName>
    </submittedName>
</protein>
<dbReference type="CDD" id="cd13880">
    <property type="entry name" value="CuRO_2_MaLCC_like"/>
    <property type="match status" value="1"/>
</dbReference>
<evidence type="ECO:0000256" key="1">
    <source>
        <dbReference type="ARBA" id="ARBA00010609"/>
    </source>
</evidence>
<keyword evidence="3" id="KW-0677">Repeat</keyword>
<comment type="similarity">
    <text evidence="1">Belongs to the multicopper oxidase family.</text>
</comment>
<dbReference type="InterPro" id="IPR011707">
    <property type="entry name" value="Cu-oxidase-like_N"/>
</dbReference>
<accession>A0A9P8UE13</accession>
<reference evidence="10" key="1">
    <citation type="journal article" date="2021" name="Nat. Commun.">
        <title>Genetic determinants of endophytism in the Arabidopsis root mycobiome.</title>
        <authorList>
            <person name="Mesny F."/>
            <person name="Miyauchi S."/>
            <person name="Thiergart T."/>
            <person name="Pickel B."/>
            <person name="Atanasova L."/>
            <person name="Karlsson M."/>
            <person name="Huettel B."/>
            <person name="Barry K.W."/>
            <person name="Haridas S."/>
            <person name="Chen C."/>
            <person name="Bauer D."/>
            <person name="Andreopoulos W."/>
            <person name="Pangilinan J."/>
            <person name="LaButti K."/>
            <person name="Riley R."/>
            <person name="Lipzen A."/>
            <person name="Clum A."/>
            <person name="Drula E."/>
            <person name="Henrissat B."/>
            <person name="Kohler A."/>
            <person name="Grigoriev I.V."/>
            <person name="Martin F.M."/>
            <person name="Hacquard S."/>
        </authorList>
    </citation>
    <scope>NUCLEOTIDE SEQUENCE</scope>
    <source>
        <strain evidence="10">MPI-SDFR-AT-0073</strain>
    </source>
</reference>
<keyword evidence="2" id="KW-0479">Metal-binding</keyword>
<evidence type="ECO:0000256" key="3">
    <source>
        <dbReference type="ARBA" id="ARBA00022737"/>
    </source>
</evidence>
<dbReference type="PANTHER" id="PTHR11709:SF502">
    <property type="entry name" value="MULTICOPPER OXIDASE"/>
    <property type="match status" value="1"/>
</dbReference>
<dbReference type="Pfam" id="PF00394">
    <property type="entry name" value="Cu-oxidase"/>
    <property type="match status" value="1"/>
</dbReference>
<evidence type="ECO:0000313" key="10">
    <source>
        <dbReference type="EMBL" id="KAH6648191.1"/>
    </source>
</evidence>
<dbReference type="SUPFAM" id="SSF49503">
    <property type="entry name" value="Cupredoxins"/>
    <property type="match status" value="3"/>
</dbReference>
<evidence type="ECO:0000313" key="11">
    <source>
        <dbReference type="Proteomes" id="UP000758603"/>
    </source>
</evidence>
<dbReference type="GO" id="GO:0016491">
    <property type="term" value="F:oxidoreductase activity"/>
    <property type="evidence" value="ECO:0007669"/>
    <property type="project" value="UniProtKB-KW"/>
</dbReference>
<dbReference type="InterPro" id="IPR008972">
    <property type="entry name" value="Cupredoxin"/>
</dbReference>
<gene>
    <name evidence="10" type="ORF">BKA67DRAFT_695102</name>
</gene>